<name>A0A3G5AB32_9VIRU</name>
<evidence type="ECO:0000313" key="2">
    <source>
        <dbReference type="EMBL" id="AYV83043.1"/>
    </source>
</evidence>
<sequence length="182" mass="21053">MTDNIPDAARQKIKIGPWVLMPISIVIVSLVAKLCYNPPDKDNGHSQRGPLKDWRCDSYFSCHRFKDCPNYENIYIRVYERDHSVNLSKAADIDHAILYYGDKINSICLDSIGLITQENIKEINPNNINICNALFSIMYLNVFQDRIYMQLVMPIKSNDTLLQNFDRQLMPKDPHGSEVKFL</sequence>
<reference evidence="2" key="1">
    <citation type="submission" date="2018-10" db="EMBL/GenBank/DDBJ databases">
        <title>Hidden diversity of soil giant viruses.</title>
        <authorList>
            <person name="Schulz F."/>
            <person name="Alteio L."/>
            <person name="Goudeau D."/>
            <person name="Ryan E.M."/>
            <person name="Malmstrom R.R."/>
            <person name="Blanchard J."/>
            <person name="Woyke T."/>
        </authorList>
    </citation>
    <scope>NUCLEOTIDE SEQUENCE</scope>
    <source>
        <strain evidence="2">HYV1</strain>
    </source>
</reference>
<keyword evidence="1" id="KW-1133">Transmembrane helix</keyword>
<accession>A0A3G5AB32</accession>
<gene>
    <name evidence="2" type="ORF">Hyperionvirus4_8</name>
</gene>
<feature type="transmembrane region" description="Helical" evidence="1">
    <location>
        <begin position="15"/>
        <end position="36"/>
    </location>
</feature>
<protein>
    <submittedName>
        <fullName evidence="2">Uncharacterized protein</fullName>
    </submittedName>
</protein>
<dbReference type="EMBL" id="MK072386">
    <property type="protein sequence ID" value="AYV83043.1"/>
    <property type="molecule type" value="Genomic_DNA"/>
</dbReference>
<keyword evidence="1" id="KW-0812">Transmembrane</keyword>
<evidence type="ECO:0000256" key="1">
    <source>
        <dbReference type="SAM" id="Phobius"/>
    </source>
</evidence>
<organism evidence="2">
    <name type="scientific">Hyperionvirus sp</name>
    <dbReference type="NCBI Taxonomy" id="2487770"/>
    <lineage>
        <taxon>Viruses</taxon>
        <taxon>Varidnaviria</taxon>
        <taxon>Bamfordvirae</taxon>
        <taxon>Nucleocytoviricota</taxon>
        <taxon>Megaviricetes</taxon>
        <taxon>Imitervirales</taxon>
        <taxon>Mimiviridae</taxon>
        <taxon>Klosneuvirinae</taxon>
    </lineage>
</organism>
<keyword evidence="1" id="KW-0472">Membrane</keyword>
<proteinExistence type="predicted"/>